<evidence type="ECO:0000313" key="2">
    <source>
        <dbReference type="Proteomes" id="UP000019443"/>
    </source>
</evidence>
<proteinExistence type="predicted"/>
<protein>
    <submittedName>
        <fullName evidence="1">Uncharacterized protein</fullName>
    </submittedName>
</protein>
<accession>W6RP30</accession>
<sequence length="91" mass="10111">MDHLRKITEMNVDERLAVLQQLSSQLRSRSKESVAADDGIMQQRLDEIGRIVQAHCRHVAGNNAVDSAQIVHRAISALAACQFSSQQSSRK</sequence>
<dbReference type="HOGENOM" id="CLU_2424869_0_0_5"/>
<organism evidence="1 2">
    <name type="scientific">Rhizobium favelukesii</name>
    <dbReference type="NCBI Taxonomy" id="348824"/>
    <lineage>
        <taxon>Bacteria</taxon>
        <taxon>Pseudomonadati</taxon>
        <taxon>Pseudomonadota</taxon>
        <taxon>Alphaproteobacteria</taxon>
        <taxon>Hyphomicrobiales</taxon>
        <taxon>Rhizobiaceae</taxon>
        <taxon>Rhizobium/Agrobacterium group</taxon>
        <taxon>Rhizobium</taxon>
    </lineage>
</organism>
<geneLocation type="plasmid" evidence="1 2">
    <name>pLPU83d</name>
</geneLocation>
<keyword evidence="1" id="KW-0614">Plasmid</keyword>
<dbReference type="AlphaFoldDB" id="W6RP30"/>
<keyword evidence="2" id="KW-1185">Reference proteome</keyword>
<gene>
    <name evidence="1" type="ORF">LPU83_pLPU83d_1129</name>
</gene>
<reference evidence="1" key="1">
    <citation type="submission" date="2013-11" db="EMBL/GenBank/DDBJ databases">
        <title>Draft genome sequence of the broad-host-range Rhizobium sp. LPU83 strain, a member of the low-genetic diversity Oregon-like Rhizobium sp. group.</title>
        <authorList>
            <person name="Wibberg D."/>
            <person name="Puehler A."/>
            <person name="Schlueter A."/>
        </authorList>
    </citation>
    <scope>NUCLEOTIDE SEQUENCE [LARGE SCALE GENOMIC DNA]</scope>
    <source>
        <strain evidence="1">LPU83</strain>
        <plasmid evidence="1">pLPU83d</plasmid>
    </source>
</reference>
<dbReference type="Proteomes" id="UP000019443">
    <property type="component" value="Plasmid pLPU83d"/>
</dbReference>
<dbReference type="RefSeq" id="WP_141652557.1">
    <property type="nucleotide sequence ID" value="NZ_ATTO01000018.1"/>
</dbReference>
<evidence type="ECO:0000313" key="1">
    <source>
        <dbReference type="EMBL" id="CDM62499.1"/>
    </source>
</evidence>
<dbReference type="EMBL" id="HG916855">
    <property type="protein sequence ID" value="CDM62499.1"/>
    <property type="molecule type" value="Genomic_DNA"/>
</dbReference>
<name>W6RP30_9HYPH</name>
<dbReference type="KEGG" id="rhl:LPU83_pLPU83d_1129"/>